<evidence type="ECO:0000313" key="5">
    <source>
        <dbReference type="Proteomes" id="UP000179243"/>
    </source>
</evidence>
<feature type="coiled-coil region" evidence="1">
    <location>
        <begin position="131"/>
        <end position="158"/>
    </location>
</feature>
<keyword evidence="1" id="KW-0175">Coiled coil</keyword>
<protein>
    <recommendedName>
        <fullName evidence="3">M23ase beta-sheet core domain-containing protein</fullName>
    </recommendedName>
</protein>
<dbReference type="InterPro" id="IPR016047">
    <property type="entry name" value="M23ase_b-sheet_dom"/>
</dbReference>
<evidence type="ECO:0000256" key="2">
    <source>
        <dbReference type="SAM" id="Phobius"/>
    </source>
</evidence>
<dbReference type="PANTHER" id="PTHR21666:SF286">
    <property type="entry name" value="LIPOPROTEIN NLPD"/>
    <property type="match status" value="1"/>
</dbReference>
<keyword evidence="2" id="KW-1133">Transmembrane helix</keyword>
<evidence type="ECO:0000256" key="1">
    <source>
        <dbReference type="SAM" id="Coils"/>
    </source>
</evidence>
<keyword evidence="2" id="KW-0472">Membrane</keyword>
<gene>
    <name evidence="4" type="ORF">A2519_18105</name>
</gene>
<feature type="domain" description="M23ase beta-sheet core" evidence="3">
    <location>
        <begin position="203"/>
        <end position="297"/>
    </location>
</feature>
<keyword evidence="2" id="KW-0812">Transmembrane</keyword>
<dbReference type="Pfam" id="PF01551">
    <property type="entry name" value="Peptidase_M23"/>
    <property type="match status" value="1"/>
</dbReference>
<organism evidence="4 5">
    <name type="scientific">Candidatus Raymondbacteria bacterium RIFOXYD12_FULL_49_13</name>
    <dbReference type="NCBI Taxonomy" id="1817890"/>
    <lineage>
        <taxon>Bacteria</taxon>
        <taxon>Raymondiibacteriota</taxon>
    </lineage>
</organism>
<evidence type="ECO:0000313" key="4">
    <source>
        <dbReference type="EMBL" id="OGK04275.1"/>
    </source>
</evidence>
<dbReference type="Proteomes" id="UP000179243">
    <property type="component" value="Unassembled WGS sequence"/>
</dbReference>
<feature type="transmembrane region" description="Helical" evidence="2">
    <location>
        <begin position="21"/>
        <end position="46"/>
    </location>
</feature>
<dbReference type="AlphaFoldDB" id="A0A1F7FC62"/>
<proteinExistence type="predicted"/>
<dbReference type="EMBL" id="MFYX01000074">
    <property type="protein sequence ID" value="OGK04275.1"/>
    <property type="molecule type" value="Genomic_DNA"/>
</dbReference>
<dbReference type="InterPro" id="IPR050570">
    <property type="entry name" value="Cell_wall_metabolism_enzyme"/>
</dbReference>
<evidence type="ECO:0000259" key="3">
    <source>
        <dbReference type="Pfam" id="PF01551"/>
    </source>
</evidence>
<comment type="caution">
    <text evidence="4">The sequence shown here is derived from an EMBL/GenBank/DDBJ whole genome shotgun (WGS) entry which is preliminary data.</text>
</comment>
<dbReference type="PANTHER" id="PTHR21666">
    <property type="entry name" value="PEPTIDASE-RELATED"/>
    <property type="match status" value="1"/>
</dbReference>
<dbReference type="CDD" id="cd12797">
    <property type="entry name" value="M23_peptidase"/>
    <property type="match status" value="1"/>
</dbReference>
<accession>A0A1F7FC62</accession>
<reference evidence="4 5" key="1">
    <citation type="journal article" date="2016" name="Nat. Commun.">
        <title>Thousands of microbial genomes shed light on interconnected biogeochemical processes in an aquifer system.</title>
        <authorList>
            <person name="Anantharaman K."/>
            <person name="Brown C.T."/>
            <person name="Hug L.A."/>
            <person name="Sharon I."/>
            <person name="Castelle C.J."/>
            <person name="Probst A.J."/>
            <person name="Thomas B.C."/>
            <person name="Singh A."/>
            <person name="Wilkins M.J."/>
            <person name="Karaoz U."/>
            <person name="Brodie E.L."/>
            <person name="Williams K.H."/>
            <person name="Hubbard S.S."/>
            <person name="Banfield J.F."/>
        </authorList>
    </citation>
    <scope>NUCLEOTIDE SEQUENCE [LARGE SCALE GENOMIC DNA]</scope>
</reference>
<sequence>MNRTTIFFSPIKGKGGQKRYLLLPSTIWLFGIVISISFLFAINAFVDLSQYTFNRISYAHSLLKNRELKADLKMFQTLSNQTERDVRNLFTFEDRVRLYYGLEAVNTDIREVGIGGPETDALNTTVATLINDRLHNNLENLQIKIEKQIRQADFETESFASMFEEIVSIKKKLRRTPSILPTFGRITSGFGIRIHPIEHQEAYHWGIDIANRIWTPLYATADGIVEFAEYSSGFGNLVILKHGFGYSTFYGHLQSFTVNPGAFVARGDLVGFLGTSGRTTGPHVHYEIRRNNKPIDPLESIYPVAMF</sequence>
<dbReference type="SUPFAM" id="SSF51261">
    <property type="entry name" value="Duplicated hybrid motif"/>
    <property type="match status" value="1"/>
</dbReference>
<dbReference type="InterPro" id="IPR011055">
    <property type="entry name" value="Dup_hybrid_motif"/>
</dbReference>
<name>A0A1F7FC62_UNCRA</name>
<dbReference type="GO" id="GO:0004222">
    <property type="term" value="F:metalloendopeptidase activity"/>
    <property type="evidence" value="ECO:0007669"/>
    <property type="project" value="TreeGrafter"/>
</dbReference>
<dbReference type="Gene3D" id="2.70.70.10">
    <property type="entry name" value="Glucose Permease (Domain IIA)"/>
    <property type="match status" value="1"/>
</dbReference>